<dbReference type="PROSITE" id="PS00141">
    <property type="entry name" value="ASP_PROTEASE"/>
    <property type="match status" value="1"/>
</dbReference>
<keyword evidence="5" id="KW-1185">Reference proteome</keyword>
<dbReference type="CDD" id="cd00303">
    <property type="entry name" value="retropepsin_like"/>
    <property type="match status" value="1"/>
</dbReference>
<dbReference type="InterPro" id="IPR032567">
    <property type="entry name" value="RTL1-rel"/>
</dbReference>
<keyword evidence="1" id="KW-0479">Metal-binding</keyword>
<evidence type="ECO:0000313" key="5">
    <source>
        <dbReference type="Proteomes" id="UP001151760"/>
    </source>
</evidence>
<dbReference type="SUPFAM" id="SSF50630">
    <property type="entry name" value="Acid proteases"/>
    <property type="match status" value="1"/>
</dbReference>
<gene>
    <name evidence="4" type="ORF">Tco_0772760</name>
</gene>
<dbReference type="InterPro" id="IPR001969">
    <property type="entry name" value="Aspartic_peptidase_AS"/>
</dbReference>
<dbReference type="InterPro" id="IPR021109">
    <property type="entry name" value="Peptidase_aspartic_dom_sf"/>
</dbReference>
<dbReference type="InterPro" id="IPR036875">
    <property type="entry name" value="Znf_CCHC_sf"/>
</dbReference>
<evidence type="ECO:0000259" key="3">
    <source>
        <dbReference type="PROSITE" id="PS50158"/>
    </source>
</evidence>
<dbReference type="EMBL" id="BQNB010011403">
    <property type="protein sequence ID" value="GJS90124.1"/>
    <property type="molecule type" value="Genomic_DNA"/>
</dbReference>
<organism evidence="4 5">
    <name type="scientific">Tanacetum coccineum</name>
    <dbReference type="NCBI Taxonomy" id="301880"/>
    <lineage>
        <taxon>Eukaryota</taxon>
        <taxon>Viridiplantae</taxon>
        <taxon>Streptophyta</taxon>
        <taxon>Embryophyta</taxon>
        <taxon>Tracheophyta</taxon>
        <taxon>Spermatophyta</taxon>
        <taxon>Magnoliopsida</taxon>
        <taxon>eudicotyledons</taxon>
        <taxon>Gunneridae</taxon>
        <taxon>Pentapetalae</taxon>
        <taxon>asterids</taxon>
        <taxon>campanulids</taxon>
        <taxon>Asterales</taxon>
        <taxon>Asteraceae</taxon>
        <taxon>Asteroideae</taxon>
        <taxon>Anthemideae</taxon>
        <taxon>Anthemidinae</taxon>
        <taxon>Tanacetum</taxon>
    </lineage>
</organism>
<feature type="region of interest" description="Disordered" evidence="2">
    <location>
        <begin position="85"/>
        <end position="107"/>
    </location>
</feature>
<name>A0ABQ4ZIS1_9ASTR</name>
<keyword evidence="4" id="KW-0548">Nucleotidyltransferase</keyword>
<keyword evidence="1" id="KW-0863">Zinc-finger</keyword>
<dbReference type="Pfam" id="PF00098">
    <property type="entry name" value="zf-CCHC"/>
    <property type="match status" value="1"/>
</dbReference>
<dbReference type="SUPFAM" id="SSF57756">
    <property type="entry name" value="Retrovirus zinc finger-like domains"/>
    <property type="match status" value="1"/>
</dbReference>
<dbReference type="Pfam" id="PF08284">
    <property type="entry name" value="RVP_2"/>
    <property type="match status" value="1"/>
</dbReference>
<keyword evidence="4" id="KW-0808">Transferase</keyword>
<reference evidence="4" key="2">
    <citation type="submission" date="2022-01" db="EMBL/GenBank/DDBJ databases">
        <authorList>
            <person name="Yamashiro T."/>
            <person name="Shiraishi A."/>
            <person name="Satake H."/>
            <person name="Nakayama K."/>
        </authorList>
    </citation>
    <scope>NUCLEOTIDE SEQUENCE</scope>
</reference>
<dbReference type="PROSITE" id="PS50158">
    <property type="entry name" value="ZF_CCHC"/>
    <property type="match status" value="1"/>
</dbReference>
<keyword evidence="4" id="KW-0695">RNA-directed DNA polymerase</keyword>
<dbReference type="GO" id="GO:0003964">
    <property type="term" value="F:RNA-directed DNA polymerase activity"/>
    <property type="evidence" value="ECO:0007669"/>
    <property type="project" value="UniProtKB-KW"/>
</dbReference>
<feature type="domain" description="CCHC-type" evidence="3">
    <location>
        <begin position="258"/>
        <end position="271"/>
    </location>
</feature>
<reference evidence="4" key="1">
    <citation type="journal article" date="2022" name="Int. J. Mol. Sci.">
        <title>Draft Genome of Tanacetum Coccineum: Genomic Comparison of Closely Related Tanacetum-Family Plants.</title>
        <authorList>
            <person name="Yamashiro T."/>
            <person name="Shiraishi A."/>
            <person name="Nakayama K."/>
            <person name="Satake H."/>
        </authorList>
    </citation>
    <scope>NUCLEOTIDE SEQUENCE</scope>
</reference>
<evidence type="ECO:0000256" key="2">
    <source>
        <dbReference type="SAM" id="MobiDB-lite"/>
    </source>
</evidence>
<proteinExistence type="predicted"/>
<dbReference type="Proteomes" id="UP001151760">
    <property type="component" value="Unassembled WGS sequence"/>
</dbReference>
<dbReference type="SMART" id="SM00343">
    <property type="entry name" value="ZnF_C2HC"/>
    <property type="match status" value="1"/>
</dbReference>
<comment type="caution">
    <text evidence="4">The sequence shown here is derived from an EMBL/GenBank/DDBJ whole genome shotgun (WGS) entry which is preliminary data.</text>
</comment>
<dbReference type="InterPro" id="IPR001878">
    <property type="entry name" value="Znf_CCHC"/>
</dbReference>
<feature type="compositionally biased region" description="Basic residues" evidence="2">
    <location>
        <begin position="87"/>
        <end position="97"/>
    </location>
</feature>
<accession>A0ABQ4ZIS1</accession>
<evidence type="ECO:0000256" key="1">
    <source>
        <dbReference type="PROSITE-ProRule" id="PRU00047"/>
    </source>
</evidence>
<feature type="region of interest" description="Disordered" evidence="2">
    <location>
        <begin position="196"/>
        <end position="220"/>
    </location>
</feature>
<keyword evidence="1" id="KW-0862">Zinc</keyword>
<evidence type="ECO:0000313" key="4">
    <source>
        <dbReference type="EMBL" id="GJS90124.1"/>
    </source>
</evidence>
<dbReference type="Gene3D" id="2.40.70.10">
    <property type="entry name" value="Acid Proteases"/>
    <property type="match status" value="1"/>
</dbReference>
<dbReference type="PANTHER" id="PTHR15503">
    <property type="entry name" value="LDOC1 RELATED"/>
    <property type="match status" value="1"/>
</dbReference>
<dbReference type="PANTHER" id="PTHR15503:SF45">
    <property type="entry name" value="RNA-DIRECTED DNA POLYMERASE HOMOLOG"/>
    <property type="match status" value="1"/>
</dbReference>
<protein>
    <submittedName>
        <fullName evidence="4">Reverse transcriptase domain-containing protein</fullName>
    </submittedName>
</protein>
<sequence length="411" mass="45581">MLVDMPRAPMTDDPELGRRMTEFATMDRCAHARTALLMEREARMSREAWGRSMDTSDLIRSEVMSLRTTVLGQQAVITELQATDRRRQGKMAPKRVMRSGPAPETTTTTTITNAQLKAMINQGITDALAAHDRNTNGDDSHVSGISSDKIERYVGGLPNMIHGSVVGSKPKTMQEAIEIATELMDTNISSLAEKDAENKRKFDDTSRNNQNQQLPPKRQNVARAYTAGSGDMKHYEGSKPLCPKSNYHNDGPCQKPTCYECGVQGHFKRECLKLRNNNRGRNALAKVYVVGNARTNPDSNVVTGTFLLNNCYASILFDTGADKSFVSTAFSSQIDITPIALDHFYDVKLADGRIIGVNTIIWGCTLNFLNHPFNINLMPIEMGSFDVIIGMDRLSIYQAVIICAEKIVRIP</sequence>
<feature type="compositionally biased region" description="Basic and acidic residues" evidence="2">
    <location>
        <begin position="196"/>
        <end position="206"/>
    </location>
</feature>